<reference evidence="6" key="1">
    <citation type="submission" date="2023-08" db="EMBL/GenBank/DDBJ databases">
        <authorList>
            <person name="Alioto T."/>
            <person name="Alioto T."/>
            <person name="Gomez Garrido J."/>
        </authorList>
    </citation>
    <scope>NUCLEOTIDE SEQUENCE</scope>
</reference>
<evidence type="ECO:0000259" key="5">
    <source>
        <dbReference type="Pfam" id="PF09294"/>
    </source>
</evidence>
<name>A0AAV1FYD9_XYRNO</name>
<feature type="domain" description="Interferon/interleukin receptor" evidence="5">
    <location>
        <begin position="123"/>
        <end position="219"/>
    </location>
</feature>
<dbReference type="InterPro" id="IPR015373">
    <property type="entry name" value="Interferon/interleukin_rcp_dom"/>
</dbReference>
<feature type="compositionally biased region" description="Basic and acidic residues" evidence="1">
    <location>
        <begin position="366"/>
        <end position="383"/>
    </location>
</feature>
<dbReference type="InterPro" id="IPR003961">
    <property type="entry name" value="FN3_dom"/>
</dbReference>
<dbReference type="InterPro" id="IPR050650">
    <property type="entry name" value="Type-II_Cytokine-TF_Rcpt"/>
</dbReference>
<evidence type="ECO:0000313" key="7">
    <source>
        <dbReference type="Proteomes" id="UP001178508"/>
    </source>
</evidence>
<dbReference type="Pfam" id="PF09294">
    <property type="entry name" value="Interfer-bind"/>
    <property type="match status" value="1"/>
</dbReference>
<evidence type="ECO:0000256" key="3">
    <source>
        <dbReference type="SAM" id="SignalP"/>
    </source>
</evidence>
<feature type="signal peptide" evidence="3">
    <location>
        <begin position="1"/>
        <end position="22"/>
    </location>
</feature>
<dbReference type="CDD" id="cd00063">
    <property type="entry name" value="FN3"/>
    <property type="match status" value="1"/>
</dbReference>
<keyword evidence="7" id="KW-1185">Reference proteome</keyword>
<dbReference type="EMBL" id="OY660873">
    <property type="protein sequence ID" value="CAJ1065454.1"/>
    <property type="molecule type" value="Genomic_DNA"/>
</dbReference>
<feature type="domain" description="Fibronectin type-III" evidence="4">
    <location>
        <begin position="8"/>
        <end position="110"/>
    </location>
</feature>
<gene>
    <name evidence="6" type="ORF">XNOV1_A021588</name>
</gene>
<feature type="chain" id="PRO_5043796590" evidence="3">
    <location>
        <begin position="23"/>
        <end position="570"/>
    </location>
</feature>
<dbReference type="InterPro" id="IPR013783">
    <property type="entry name" value="Ig-like_fold"/>
</dbReference>
<evidence type="ECO:0000259" key="4">
    <source>
        <dbReference type="Pfam" id="PF01108"/>
    </source>
</evidence>
<keyword evidence="2" id="KW-0812">Transmembrane</keyword>
<dbReference type="Gene3D" id="2.60.40.10">
    <property type="entry name" value="Immunoglobulins"/>
    <property type="match status" value="1"/>
</dbReference>
<feature type="transmembrane region" description="Helical" evidence="2">
    <location>
        <begin position="226"/>
        <end position="250"/>
    </location>
</feature>
<dbReference type="AlphaFoldDB" id="A0AAV1FYD9"/>
<feature type="region of interest" description="Disordered" evidence="1">
    <location>
        <begin position="303"/>
        <end position="383"/>
    </location>
</feature>
<feature type="compositionally biased region" description="Low complexity" evidence="1">
    <location>
        <begin position="347"/>
        <end position="363"/>
    </location>
</feature>
<sequence>MDTSKKTLFFTLLMIYISYVSAGQDIPRPEKLMVDITDGEVIALWTDPVERPSDTKYNVQIAKYTGQWEMVENCTGIRRNHCHLTSLIQDYSAAYKVRVQLVTGNGVSKWTMKSKFLPNDSGLSPPSFTLWATSSTIKVSVHQKPILKKLFPYGVRYTIYLEDTAENKTTTLYLRDDVDVEERSQTFTSLHWGREYCVSIKVEGSGALSSSLVSRRQCLLLPEQEWFIMAVSSLSVMGILVVFAIMAAILHCYLRRSEKTPDALKSPVSGWLPLNVGEGTMEVVTDKGWFLSSYRSEIKNSVTETHVTATEDSGEEERRTSMDSGLSIESNSATNSEESPPLRQDDSGCGSLVGSESSSSGQSDYPLKEEKTQTDTVRRREDSGVSLGCQLDSLSLNLDGQDSGSQKEVVSGGGYCSQSHSNVQIQVCEEKEEFKQTVPDLAEVVTGYRATPQSCICSGAGHCTWCHQQGLYGPEAIQQYRAMCIENGLLNSKCDFADSYKKGMTFSSYSKETQMDTLMIDDLEPTFIQLGETFPLLTALTPPPTFVEGEQDFNMNNVSLSLCDVQLITD</sequence>
<dbReference type="Proteomes" id="UP001178508">
    <property type="component" value="Chromosome 10"/>
</dbReference>
<protein>
    <submittedName>
        <fullName evidence="6">Interleukin-10 receptor subunit alpha</fullName>
    </submittedName>
</protein>
<proteinExistence type="predicted"/>
<dbReference type="PANTHER" id="PTHR20859:SF94">
    <property type="entry name" value="CYTOKINE RECEPTOR FAMILY MEMBER B7"/>
    <property type="match status" value="1"/>
</dbReference>
<dbReference type="PANTHER" id="PTHR20859">
    <property type="entry name" value="INTERFERON/INTERLEUKIN RECEPTOR"/>
    <property type="match status" value="1"/>
</dbReference>
<feature type="compositionally biased region" description="Polar residues" evidence="1">
    <location>
        <begin position="322"/>
        <end position="338"/>
    </location>
</feature>
<evidence type="ECO:0000256" key="1">
    <source>
        <dbReference type="SAM" id="MobiDB-lite"/>
    </source>
</evidence>
<keyword evidence="2" id="KW-0472">Membrane</keyword>
<keyword evidence="6" id="KW-0675">Receptor</keyword>
<dbReference type="SUPFAM" id="SSF49265">
    <property type="entry name" value="Fibronectin type III"/>
    <property type="match status" value="2"/>
</dbReference>
<evidence type="ECO:0000313" key="6">
    <source>
        <dbReference type="EMBL" id="CAJ1065454.1"/>
    </source>
</evidence>
<dbReference type="GO" id="GO:0005886">
    <property type="term" value="C:plasma membrane"/>
    <property type="evidence" value="ECO:0007669"/>
    <property type="project" value="TreeGrafter"/>
</dbReference>
<dbReference type="Pfam" id="PF01108">
    <property type="entry name" value="Tissue_fac"/>
    <property type="match status" value="1"/>
</dbReference>
<dbReference type="GO" id="GO:0004896">
    <property type="term" value="F:cytokine receptor activity"/>
    <property type="evidence" value="ECO:0007669"/>
    <property type="project" value="TreeGrafter"/>
</dbReference>
<dbReference type="InterPro" id="IPR036116">
    <property type="entry name" value="FN3_sf"/>
</dbReference>
<evidence type="ECO:0000256" key="2">
    <source>
        <dbReference type="SAM" id="Phobius"/>
    </source>
</evidence>
<organism evidence="6 7">
    <name type="scientific">Xyrichtys novacula</name>
    <name type="common">Pearly razorfish</name>
    <name type="synonym">Hemipteronotus novacula</name>
    <dbReference type="NCBI Taxonomy" id="13765"/>
    <lineage>
        <taxon>Eukaryota</taxon>
        <taxon>Metazoa</taxon>
        <taxon>Chordata</taxon>
        <taxon>Craniata</taxon>
        <taxon>Vertebrata</taxon>
        <taxon>Euteleostomi</taxon>
        <taxon>Actinopterygii</taxon>
        <taxon>Neopterygii</taxon>
        <taxon>Teleostei</taxon>
        <taxon>Neoteleostei</taxon>
        <taxon>Acanthomorphata</taxon>
        <taxon>Eupercaria</taxon>
        <taxon>Labriformes</taxon>
        <taxon>Labridae</taxon>
        <taxon>Xyrichtys</taxon>
    </lineage>
</organism>
<keyword evidence="3" id="KW-0732">Signal</keyword>
<accession>A0AAV1FYD9</accession>
<keyword evidence="2" id="KW-1133">Transmembrane helix</keyword>